<sequence>MKEKRLRLIDLPLLVLLYARPAKEDPRSNREQAGRVADRPPRPARPLGTPPTADLPHPQVILLRVGVKVINDCTSSSWIEPARPTGDSTPGPLSLTGTVGLVSGTLPAQRAAEF</sequence>
<feature type="region of interest" description="Disordered" evidence="1">
    <location>
        <begin position="22"/>
        <end position="56"/>
    </location>
</feature>
<evidence type="ECO:0008006" key="5">
    <source>
        <dbReference type="Google" id="ProtNLM"/>
    </source>
</evidence>
<dbReference type="AlphaFoldDB" id="A0AAD7I9Q1"/>
<evidence type="ECO:0000313" key="4">
    <source>
        <dbReference type="Proteomes" id="UP001215280"/>
    </source>
</evidence>
<feature type="compositionally biased region" description="Basic and acidic residues" evidence="1">
    <location>
        <begin position="22"/>
        <end position="41"/>
    </location>
</feature>
<gene>
    <name evidence="3" type="ORF">DFH07DRAFT_779416</name>
</gene>
<protein>
    <recommendedName>
        <fullName evidence="5">Secreted protein</fullName>
    </recommendedName>
</protein>
<feature type="chain" id="PRO_5041964046" description="Secreted protein" evidence="2">
    <location>
        <begin position="25"/>
        <end position="114"/>
    </location>
</feature>
<dbReference type="EMBL" id="JARJLG010000144">
    <property type="protein sequence ID" value="KAJ7737270.1"/>
    <property type="molecule type" value="Genomic_DNA"/>
</dbReference>
<evidence type="ECO:0000313" key="3">
    <source>
        <dbReference type="EMBL" id="KAJ7737270.1"/>
    </source>
</evidence>
<feature type="signal peptide" evidence="2">
    <location>
        <begin position="1"/>
        <end position="24"/>
    </location>
</feature>
<evidence type="ECO:0000256" key="2">
    <source>
        <dbReference type="SAM" id="SignalP"/>
    </source>
</evidence>
<proteinExistence type="predicted"/>
<comment type="caution">
    <text evidence="3">The sequence shown here is derived from an EMBL/GenBank/DDBJ whole genome shotgun (WGS) entry which is preliminary data.</text>
</comment>
<accession>A0AAD7I9Q1</accession>
<reference evidence="3" key="1">
    <citation type="submission" date="2023-03" db="EMBL/GenBank/DDBJ databases">
        <title>Massive genome expansion in bonnet fungi (Mycena s.s.) driven by repeated elements and novel gene families across ecological guilds.</title>
        <authorList>
            <consortium name="Lawrence Berkeley National Laboratory"/>
            <person name="Harder C.B."/>
            <person name="Miyauchi S."/>
            <person name="Viragh M."/>
            <person name="Kuo A."/>
            <person name="Thoen E."/>
            <person name="Andreopoulos B."/>
            <person name="Lu D."/>
            <person name="Skrede I."/>
            <person name="Drula E."/>
            <person name="Henrissat B."/>
            <person name="Morin E."/>
            <person name="Kohler A."/>
            <person name="Barry K."/>
            <person name="LaButti K."/>
            <person name="Morin E."/>
            <person name="Salamov A."/>
            <person name="Lipzen A."/>
            <person name="Mereny Z."/>
            <person name="Hegedus B."/>
            <person name="Baldrian P."/>
            <person name="Stursova M."/>
            <person name="Weitz H."/>
            <person name="Taylor A."/>
            <person name="Grigoriev I.V."/>
            <person name="Nagy L.G."/>
            <person name="Martin F."/>
            <person name="Kauserud H."/>
        </authorList>
    </citation>
    <scope>NUCLEOTIDE SEQUENCE</scope>
    <source>
        <strain evidence="3">CBHHK188m</strain>
    </source>
</reference>
<name>A0AAD7I9Q1_9AGAR</name>
<keyword evidence="4" id="KW-1185">Reference proteome</keyword>
<organism evidence="3 4">
    <name type="scientific">Mycena maculata</name>
    <dbReference type="NCBI Taxonomy" id="230809"/>
    <lineage>
        <taxon>Eukaryota</taxon>
        <taxon>Fungi</taxon>
        <taxon>Dikarya</taxon>
        <taxon>Basidiomycota</taxon>
        <taxon>Agaricomycotina</taxon>
        <taxon>Agaricomycetes</taxon>
        <taxon>Agaricomycetidae</taxon>
        <taxon>Agaricales</taxon>
        <taxon>Marasmiineae</taxon>
        <taxon>Mycenaceae</taxon>
        <taxon>Mycena</taxon>
    </lineage>
</organism>
<evidence type="ECO:0000256" key="1">
    <source>
        <dbReference type="SAM" id="MobiDB-lite"/>
    </source>
</evidence>
<keyword evidence="2" id="KW-0732">Signal</keyword>
<dbReference type="Proteomes" id="UP001215280">
    <property type="component" value="Unassembled WGS sequence"/>
</dbReference>